<sequence>MKGCFTDVIYEIAFSISENVRKQVVLLYNQDLTQ</sequence>
<dbReference type="AlphaFoldDB" id="D0KMV3"/>
<accession>D0KMV3</accession>
<gene>
    <name evidence="1" type="ordered locus">Ssol_0021</name>
</gene>
<evidence type="ECO:0000313" key="1">
    <source>
        <dbReference type="EMBL" id="ACX90326.1"/>
    </source>
</evidence>
<proteinExistence type="predicted"/>
<organism evidence="1">
    <name type="scientific">Saccharolobus solfataricus (strain 98/2)</name>
    <name type="common">Sulfolobus solfataricus</name>
    <dbReference type="NCBI Taxonomy" id="555311"/>
    <lineage>
        <taxon>Archaea</taxon>
        <taxon>Thermoproteota</taxon>
        <taxon>Thermoprotei</taxon>
        <taxon>Sulfolobales</taxon>
        <taxon>Sulfolobaceae</taxon>
        <taxon>Saccharolobus</taxon>
    </lineage>
</organism>
<reference evidence="1" key="1">
    <citation type="submission" date="2009-10" db="EMBL/GenBank/DDBJ databases">
        <title>Complete sequence of Sulfolobus solfataricus 98/2.</title>
        <authorList>
            <consortium name="US DOE Joint Genome Institute"/>
            <person name="Lucas S."/>
            <person name="Copeland A."/>
            <person name="Lapidus A."/>
            <person name="Glavina del Rio T."/>
            <person name="Tice H."/>
            <person name="Bruce D."/>
            <person name="Goodwin L."/>
            <person name="Pitluck S."/>
            <person name="Munk A.C."/>
            <person name="Brettin T."/>
            <person name="Detter J.C."/>
            <person name="Han C."/>
            <person name="Tapia R."/>
            <person name="Larimer F."/>
            <person name="Land M."/>
            <person name="Hauser L."/>
            <person name="Kyrpides N."/>
            <person name="Ovchinnikova G."/>
            <person name="Mead D."/>
        </authorList>
    </citation>
    <scope>NUCLEOTIDE SEQUENCE [LARGE SCALE GENOMIC DNA]</scope>
    <source>
        <strain evidence="1">98/2</strain>
    </source>
</reference>
<dbReference type="HOGENOM" id="CLU_3371428_0_0_2"/>
<dbReference type="EMBL" id="CP001800">
    <property type="protein sequence ID" value="ACX90326.1"/>
    <property type="molecule type" value="Genomic_DNA"/>
</dbReference>
<protein>
    <submittedName>
        <fullName evidence="1">Uncharacterized protein</fullName>
    </submittedName>
</protein>
<name>D0KMV3_SACS9</name>
<dbReference type="KEGG" id="sol:Ssol_0021"/>